<dbReference type="HOGENOM" id="CLU_1330478_0_0_0"/>
<dbReference type="EMBL" id="CP000360">
    <property type="protein sequence ID" value="ABF40808.1"/>
    <property type="molecule type" value="Genomic_DNA"/>
</dbReference>
<organism evidence="2 3">
    <name type="scientific">Koribacter versatilis (strain Ellin345)</name>
    <dbReference type="NCBI Taxonomy" id="204669"/>
    <lineage>
        <taxon>Bacteria</taxon>
        <taxon>Pseudomonadati</taxon>
        <taxon>Acidobacteriota</taxon>
        <taxon>Terriglobia</taxon>
        <taxon>Terriglobales</taxon>
        <taxon>Candidatus Korobacteraceae</taxon>
        <taxon>Candidatus Korobacter</taxon>
    </lineage>
</organism>
<gene>
    <name evidence="2" type="ordered locus">Acid345_1807</name>
</gene>
<proteinExistence type="predicted"/>
<keyword evidence="3" id="KW-1185">Reference proteome</keyword>
<dbReference type="AlphaFoldDB" id="Q1IQP2"/>
<feature type="region of interest" description="Disordered" evidence="1">
    <location>
        <begin position="187"/>
        <end position="206"/>
    </location>
</feature>
<feature type="compositionally biased region" description="Polar residues" evidence="1">
    <location>
        <begin position="188"/>
        <end position="206"/>
    </location>
</feature>
<dbReference type="EnsemblBacteria" id="ABF40808">
    <property type="protein sequence ID" value="ABF40808"/>
    <property type="gene ID" value="Acid345_1807"/>
</dbReference>
<dbReference type="Proteomes" id="UP000002432">
    <property type="component" value="Chromosome"/>
</dbReference>
<dbReference type="KEGG" id="aba:Acid345_1807"/>
<sequence>MTPGGRLALAIWLTLCTTILVAQERHLGNDSASTLFTESPFAHGYMHGYEAGFHFGDLDLQLGREPRDPAVIAEFKRDGFQNYFGSKSSYKFGYHDGFRAGYSDATHELPFRAIVNLRQAAEGLTVKSLVRPFDDGFRDGYSHGRRKGGEDGRVAPQANPINPPCLGLPDEYCSGFARGFTIGYRDGFNNQSRRQPTRNVEVSSAK</sequence>
<name>Q1IQP2_KORVE</name>
<evidence type="ECO:0000256" key="1">
    <source>
        <dbReference type="SAM" id="MobiDB-lite"/>
    </source>
</evidence>
<reference evidence="2 3" key="1">
    <citation type="journal article" date="2009" name="Appl. Environ. Microbiol.">
        <title>Three genomes from the phylum Acidobacteria provide insight into the lifestyles of these microorganisms in soils.</title>
        <authorList>
            <person name="Ward N.L."/>
            <person name="Challacombe J.F."/>
            <person name="Janssen P.H."/>
            <person name="Henrissat B."/>
            <person name="Coutinho P.M."/>
            <person name="Wu M."/>
            <person name="Xie G."/>
            <person name="Haft D.H."/>
            <person name="Sait M."/>
            <person name="Badger J."/>
            <person name="Barabote R.D."/>
            <person name="Bradley B."/>
            <person name="Brettin T.S."/>
            <person name="Brinkac L.M."/>
            <person name="Bruce D."/>
            <person name="Creasy T."/>
            <person name="Daugherty S.C."/>
            <person name="Davidsen T.M."/>
            <person name="DeBoy R.T."/>
            <person name="Detter J.C."/>
            <person name="Dodson R.J."/>
            <person name="Durkin A.S."/>
            <person name="Ganapathy A."/>
            <person name="Gwinn-Giglio M."/>
            <person name="Han C.S."/>
            <person name="Khouri H."/>
            <person name="Kiss H."/>
            <person name="Kothari S.P."/>
            <person name="Madupu R."/>
            <person name="Nelson K.E."/>
            <person name="Nelson W.C."/>
            <person name="Paulsen I."/>
            <person name="Penn K."/>
            <person name="Ren Q."/>
            <person name="Rosovitz M.J."/>
            <person name="Selengut J.D."/>
            <person name="Shrivastava S."/>
            <person name="Sullivan S.A."/>
            <person name="Tapia R."/>
            <person name="Thompson L.S."/>
            <person name="Watkins K.L."/>
            <person name="Yang Q."/>
            <person name="Yu C."/>
            <person name="Zafar N."/>
            <person name="Zhou L."/>
            <person name="Kuske C.R."/>
        </authorList>
    </citation>
    <scope>NUCLEOTIDE SEQUENCE [LARGE SCALE GENOMIC DNA]</scope>
    <source>
        <strain evidence="2 3">Ellin345</strain>
    </source>
</reference>
<evidence type="ECO:0000313" key="2">
    <source>
        <dbReference type="EMBL" id="ABF40808.1"/>
    </source>
</evidence>
<accession>Q1IQP2</accession>
<evidence type="ECO:0000313" key="3">
    <source>
        <dbReference type="Proteomes" id="UP000002432"/>
    </source>
</evidence>
<protein>
    <submittedName>
        <fullName evidence="2">Uncharacterized protein</fullName>
    </submittedName>
</protein>